<dbReference type="SUPFAM" id="SSF158710">
    <property type="entry name" value="PSPTO4464-like"/>
    <property type="match status" value="1"/>
</dbReference>
<reference evidence="7 8" key="1">
    <citation type="submission" date="2020-04" db="EMBL/GenBank/DDBJ databases">
        <authorList>
            <person name="De Canck E."/>
        </authorList>
    </citation>
    <scope>NUCLEOTIDE SEQUENCE [LARGE SCALE GENOMIC DNA]</scope>
    <source>
        <strain evidence="7 8">LMG 28138</strain>
    </source>
</reference>
<evidence type="ECO:0000313" key="8">
    <source>
        <dbReference type="Proteomes" id="UP000494115"/>
    </source>
</evidence>
<dbReference type="GO" id="GO:0019843">
    <property type="term" value="F:rRNA binding"/>
    <property type="evidence" value="ECO:0007669"/>
    <property type="project" value="UniProtKB-UniRule"/>
</dbReference>
<dbReference type="CDD" id="cd16331">
    <property type="entry name" value="YjgA-like"/>
    <property type="match status" value="1"/>
</dbReference>
<keyword evidence="3 5" id="KW-0699">rRNA-binding</keyword>
<dbReference type="PANTHER" id="PTHR38101">
    <property type="entry name" value="UPF0307 PROTEIN YJGA"/>
    <property type="match status" value="1"/>
</dbReference>
<organism evidence="7 8">
    <name type="scientific">Pararobbsia alpina</name>
    <dbReference type="NCBI Taxonomy" id="621374"/>
    <lineage>
        <taxon>Bacteria</taxon>
        <taxon>Pseudomonadati</taxon>
        <taxon>Pseudomonadota</taxon>
        <taxon>Betaproteobacteria</taxon>
        <taxon>Burkholderiales</taxon>
        <taxon>Burkholderiaceae</taxon>
        <taxon>Pararobbsia</taxon>
    </lineage>
</organism>
<dbReference type="EMBL" id="CADIKM010000004">
    <property type="protein sequence ID" value="CAB3781692.1"/>
    <property type="molecule type" value="Genomic_DNA"/>
</dbReference>
<name>A0A6S7B9K7_9BURK</name>
<dbReference type="RefSeq" id="WP_175103863.1">
    <property type="nucleotide sequence ID" value="NZ_CADIKM010000004.1"/>
</dbReference>
<comment type="subcellular location">
    <subcellularLocation>
        <location evidence="5">Cytoplasm</location>
    </subcellularLocation>
    <text evidence="5">Associates with late stage pre-50S ribosomal subunits.</text>
</comment>
<dbReference type="PANTHER" id="PTHR38101:SF1">
    <property type="entry name" value="UPF0307 PROTEIN YJGA"/>
    <property type="match status" value="1"/>
</dbReference>
<feature type="region of interest" description="Disordered" evidence="6">
    <location>
        <begin position="181"/>
        <end position="201"/>
    </location>
</feature>
<evidence type="ECO:0000256" key="6">
    <source>
        <dbReference type="SAM" id="MobiDB-lite"/>
    </source>
</evidence>
<dbReference type="NCBIfam" id="NF003593">
    <property type="entry name" value="PRK05255.1-1"/>
    <property type="match status" value="1"/>
</dbReference>
<dbReference type="InterPro" id="IPR006839">
    <property type="entry name" value="DarP"/>
</dbReference>
<dbReference type="GO" id="GO:0043022">
    <property type="term" value="F:ribosome binding"/>
    <property type="evidence" value="ECO:0007669"/>
    <property type="project" value="UniProtKB-UniRule"/>
</dbReference>
<dbReference type="Gene3D" id="1.10.60.30">
    <property type="entry name" value="PSPTO4464-like domains"/>
    <property type="match status" value="2"/>
</dbReference>
<comment type="similarity">
    <text evidence="5">Belongs to the DarP family.</text>
</comment>
<dbReference type="Proteomes" id="UP000494115">
    <property type="component" value="Unassembled WGS sequence"/>
</dbReference>
<comment type="function">
    <text evidence="5">Member of a network of 50S ribosomal subunit biogenesis factors which assembles along the 30S-50S interface, preventing incorrect 23S rRNA structures from forming. Promotes peptidyl transferase center (PTC) maturation.</text>
</comment>
<proteinExistence type="inferred from homology"/>
<keyword evidence="4 5" id="KW-0694">RNA-binding</keyword>
<dbReference type="GO" id="GO:1902626">
    <property type="term" value="P:assembly of large subunit precursor of preribosome"/>
    <property type="evidence" value="ECO:0007669"/>
    <property type="project" value="UniProtKB-UniRule"/>
</dbReference>
<evidence type="ECO:0000256" key="4">
    <source>
        <dbReference type="ARBA" id="ARBA00022884"/>
    </source>
</evidence>
<dbReference type="PIRSF" id="PIRSF016183">
    <property type="entry name" value="UCP016183"/>
    <property type="match status" value="1"/>
</dbReference>
<dbReference type="InterPro" id="IPR023153">
    <property type="entry name" value="DarP_sf"/>
</dbReference>
<dbReference type="GO" id="GO:0005829">
    <property type="term" value="C:cytosol"/>
    <property type="evidence" value="ECO:0007669"/>
    <property type="project" value="TreeGrafter"/>
</dbReference>
<dbReference type="Pfam" id="PF04751">
    <property type="entry name" value="DarP"/>
    <property type="match status" value="1"/>
</dbReference>
<keyword evidence="1 5" id="KW-0963">Cytoplasm</keyword>
<evidence type="ECO:0000256" key="1">
    <source>
        <dbReference type="ARBA" id="ARBA00022490"/>
    </source>
</evidence>
<evidence type="ECO:0000256" key="2">
    <source>
        <dbReference type="ARBA" id="ARBA00022517"/>
    </source>
</evidence>
<gene>
    <name evidence="5" type="primary">darP</name>
    <name evidence="7" type="ORF">LMG28138_01286</name>
</gene>
<dbReference type="HAMAP" id="MF_00765">
    <property type="entry name" value="DarP"/>
    <property type="match status" value="1"/>
</dbReference>
<dbReference type="AlphaFoldDB" id="A0A6S7B9K7"/>
<feature type="region of interest" description="Disordered" evidence="6">
    <location>
        <begin position="1"/>
        <end position="32"/>
    </location>
</feature>
<evidence type="ECO:0000256" key="3">
    <source>
        <dbReference type="ARBA" id="ARBA00022730"/>
    </source>
</evidence>
<protein>
    <recommendedName>
        <fullName evidence="5">Dual-action ribosomal maturation protein DarP</fullName>
    </recommendedName>
    <alternativeName>
        <fullName evidence="5">Large ribosomal subunit assembly factor DarP</fullName>
    </alternativeName>
</protein>
<keyword evidence="8" id="KW-1185">Reference proteome</keyword>
<evidence type="ECO:0000256" key="5">
    <source>
        <dbReference type="HAMAP-Rule" id="MF_00765"/>
    </source>
</evidence>
<feature type="compositionally biased region" description="Basic and acidic residues" evidence="6">
    <location>
        <begin position="22"/>
        <end position="32"/>
    </location>
</feature>
<evidence type="ECO:0000313" key="7">
    <source>
        <dbReference type="EMBL" id="CAB3781692.1"/>
    </source>
</evidence>
<keyword evidence="2 5" id="KW-0690">Ribosome biogenesis</keyword>
<accession>A0A6S7B9K7</accession>
<sequence length="201" mass="22915">MMQRDRTQPPARAVADDEDDPYDGRPSKSQLKREMHALQTLGAELAELSKDALKKMPMPENLNDAVREARRITDHEGKRRQMQYVGKVMRSLHDEEVAALRAALDAYNGVSKAETAKMHAVERWRERLLADDQALTEFIAKYPAADVQTGRNLIRNTRRDTQQQRPPKHFRELFHWIKAAQAGAAPQPGEGGAQEEEDDDY</sequence>